<dbReference type="InterPro" id="IPR029039">
    <property type="entry name" value="Flavoprotein-like_sf"/>
</dbReference>
<dbReference type="Gene3D" id="3.40.50.360">
    <property type="match status" value="1"/>
</dbReference>
<dbReference type="InterPro" id="IPR005025">
    <property type="entry name" value="FMN_Rdtase-like_dom"/>
</dbReference>
<dbReference type="InterPro" id="IPR050712">
    <property type="entry name" value="NAD(P)H-dep_reductase"/>
</dbReference>
<dbReference type="Proteomes" id="UP000481252">
    <property type="component" value="Unassembled WGS sequence"/>
</dbReference>
<accession>A0A7C9R7E8</accession>
<dbReference type="GO" id="GO:0016491">
    <property type="term" value="F:oxidoreductase activity"/>
    <property type="evidence" value="ECO:0007669"/>
    <property type="project" value="InterPro"/>
</dbReference>
<keyword evidence="3" id="KW-1185">Reference proteome</keyword>
<dbReference type="EMBL" id="JAAKZG010000005">
    <property type="protein sequence ID" value="NGN41974.1"/>
    <property type="molecule type" value="Genomic_DNA"/>
</dbReference>
<evidence type="ECO:0000313" key="3">
    <source>
        <dbReference type="Proteomes" id="UP000481252"/>
    </source>
</evidence>
<sequence>MPPTNGSTRATRSRCGERPAGLMHILGISGSLRSGSGNSALLRAMHDNTPPGCLLSIYDGIGALPIFNPDEEGKSTPAEARRLIEAVASADGIIVACPEYAHGVPGGLKNALDWLVSGEAAVGKPAMLAHASPRSLFARAALREILKTMSFDLFDGAELEIGLLGRKPEEFDAILQRPETRDTMRTTFTEFQAFIRRNGER</sequence>
<evidence type="ECO:0000259" key="1">
    <source>
        <dbReference type="Pfam" id="PF03358"/>
    </source>
</evidence>
<evidence type="ECO:0000313" key="2">
    <source>
        <dbReference type="EMBL" id="NGN41974.1"/>
    </source>
</evidence>
<comment type="caution">
    <text evidence="2">The sequence shown here is derived from an EMBL/GenBank/DDBJ whole genome shotgun (WGS) entry which is preliminary data.</text>
</comment>
<gene>
    <name evidence="2" type="ORF">G6N74_12955</name>
</gene>
<organism evidence="2 3">
    <name type="scientific">Mesorhizobium zhangyense</name>
    <dbReference type="NCBI Taxonomy" id="1776730"/>
    <lineage>
        <taxon>Bacteria</taxon>
        <taxon>Pseudomonadati</taxon>
        <taxon>Pseudomonadota</taxon>
        <taxon>Alphaproteobacteria</taxon>
        <taxon>Hyphomicrobiales</taxon>
        <taxon>Phyllobacteriaceae</taxon>
        <taxon>Mesorhizobium</taxon>
    </lineage>
</organism>
<reference evidence="2 3" key="1">
    <citation type="submission" date="2020-02" db="EMBL/GenBank/DDBJ databases">
        <title>Genome sequence of the type strain CGMCC 1.15528 of Mesorhizobium zhangyense.</title>
        <authorList>
            <person name="Gao J."/>
            <person name="Sun J."/>
        </authorList>
    </citation>
    <scope>NUCLEOTIDE SEQUENCE [LARGE SCALE GENOMIC DNA]</scope>
    <source>
        <strain evidence="2 3">CGMCC 1.15528</strain>
    </source>
</reference>
<dbReference type="GO" id="GO:0010181">
    <property type="term" value="F:FMN binding"/>
    <property type="evidence" value="ECO:0007669"/>
    <property type="project" value="TreeGrafter"/>
</dbReference>
<protein>
    <submittedName>
        <fullName evidence="2">NAD(P)H-dependent oxidoreductase</fullName>
    </submittedName>
</protein>
<feature type="domain" description="NADPH-dependent FMN reductase-like" evidence="1">
    <location>
        <begin position="23"/>
        <end position="148"/>
    </location>
</feature>
<dbReference type="GO" id="GO:0005829">
    <property type="term" value="C:cytosol"/>
    <property type="evidence" value="ECO:0007669"/>
    <property type="project" value="TreeGrafter"/>
</dbReference>
<name>A0A7C9R7E8_9HYPH</name>
<dbReference type="PANTHER" id="PTHR30543:SF21">
    <property type="entry name" value="NAD(P)H-DEPENDENT FMN REDUCTASE LOT6"/>
    <property type="match status" value="1"/>
</dbReference>
<dbReference type="SUPFAM" id="SSF52218">
    <property type="entry name" value="Flavoproteins"/>
    <property type="match status" value="1"/>
</dbReference>
<proteinExistence type="predicted"/>
<dbReference type="PANTHER" id="PTHR30543">
    <property type="entry name" value="CHROMATE REDUCTASE"/>
    <property type="match status" value="1"/>
</dbReference>
<dbReference type="AlphaFoldDB" id="A0A7C9R7E8"/>
<dbReference type="Pfam" id="PF03358">
    <property type="entry name" value="FMN_red"/>
    <property type="match status" value="1"/>
</dbReference>